<gene>
    <name evidence="1" type="ORF">ILYODFUR_025137</name>
</gene>
<comment type="caution">
    <text evidence="1">The sequence shown here is derived from an EMBL/GenBank/DDBJ whole genome shotgun (WGS) entry which is preliminary data.</text>
</comment>
<dbReference type="EMBL" id="JAHRIQ010049381">
    <property type="protein sequence ID" value="MEQ2237636.1"/>
    <property type="molecule type" value="Genomic_DNA"/>
</dbReference>
<organism evidence="1 2">
    <name type="scientific">Ilyodon furcidens</name>
    <name type="common">goldbreast splitfin</name>
    <dbReference type="NCBI Taxonomy" id="33524"/>
    <lineage>
        <taxon>Eukaryota</taxon>
        <taxon>Metazoa</taxon>
        <taxon>Chordata</taxon>
        <taxon>Craniata</taxon>
        <taxon>Vertebrata</taxon>
        <taxon>Euteleostomi</taxon>
        <taxon>Actinopterygii</taxon>
        <taxon>Neopterygii</taxon>
        <taxon>Teleostei</taxon>
        <taxon>Neoteleostei</taxon>
        <taxon>Acanthomorphata</taxon>
        <taxon>Ovalentaria</taxon>
        <taxon>Atherinomorphae</taxon>
        <taxon>Cyprinodontiformes</taxon>
        <taxon>Goodeidae</taxon>
        <taxon>Ilyodon</taxon>
    </lineage>
</organism>
<proteinExistence type="predicted"/>
<name>A0ABV0U0A7_9TELE</name>
<dbReference type="Proteomes" id="UP001482620">
    <property type="component" value="Unassembled WGS sequence"/>
</dbReference>
<evidence type="ECO:0000313" key="2">
    <source>
        <dbReference type="Proteomes" id="UP001482620"/>
    </source>
</evidence>
<keyword evidence="2" id="KW-1185">Reference proteome</keyword>
<accession>A0ABV0U0A7</accession>
<sequence length="67" mass="8078">MGYGELRRFKWIAKSLIIITVMTFRTQFRRNLAKLKACKVKTWKDEEGKTVQFKGMMKKEILQPRNR</sequence>
<reference evidence="1 2" key="1">
    <citation type="submission" date="2021-06" db="EMBL/GenBank/DDBJ databases">
        <authorList>
            <person name="Palmer J.M."/>
        </authorList>
    </citation>
    <scope>NUCLEOTIDE SEQUENCE [LARGE SCALE GENOMIC DNA]</scope>
    <source>
        <strain evidence="2">if_2019</strain>
        <tissue evidence="1">Muscle</tissue>
    </source>
</reference>
<protein>
    <submittedName>
        <fullName evidence="1">Uncharacterized protein</fullName>
    </submittedName>
</protein>
<evidence type="ECO:0000313" key="1">
    <source>
        <dbReference type="EMBL" id="MEQ2237636.1"/>
    </source>
</evidence>